<evidence type="ECO:0000259" key="1">
    <source>
        <dbReference type="Pfam" id="PF12697"/>
    </source>
</evidence>
<dbReference type="InterPro" id="IPR029058">
    <property type="entry name" value="AB_hydrolase_fold"/>
</dbReference>
<dbReference type="GO" id="GO:0016787">
    <property type="term" value="F:hydrolase activity"/>
    <property type="evidence" value="ECO:0007669"/>
    <property type="project" value="UniProtKB-KW"/>
</dbReference>
<dbReference type="RefSeq" id="WP_311696859.1">
    <property type="nucleotide sequence ID" value="NZ_JAVREY010000024.1"/>
</dbReference>
<keyword evidence="2" id="KW-0378">Hydrolase</keyword>
<evidence type="ECO:0000313" key="3">
    <source>
        <dbReference type="Proteomes" id="UP001183809"/>
    </source>
</evidence>
<accession>A0ABU2TX43</accession>
<gene>
    <name evidence="2" type="ORF">RM764_20655</name>
</gene>
<name>A0ABU2TX43_9ACTN</name>
<dbReference type="Pfam" id="PF12697">
    <property type="entry name" value="Abhydrolase_6"/>
    <property type="match status" value="1"/>
</dbReference>
<proteinExistence type="predicted"/>
<dbReference type="Gene3D" id="3.40.50.1820">
    <property type="entry name" value="alpha/beta hydrolase"/>
    <property type="match status" value="1"/>
</dbReference>
<dbReference type="InterPro" id="IPR000073">
    <property type="entry name" value="AB_hydrolase_1"/>
</dbReference>
<feature type="domain" description="AB hydrolase-1" evidence="1">
    <location>
        <begin position="42"/>
        <end position="311"/>
    </location>
</feature>
<keyword evidence="3" id="KW-1185">Reference proteome</keyword>
<dbReference type="PANTHER" id="PTHR46438:SF2">
    <property type="entry name" value="ALPHA_BETA-HYDROLASES SUPERFAMILY PROTEIN"/>
    <property type="match status" value="1"/>
</dbReference>
<organism evidence="2 3">
    <name type="scientific">Streptomyces gibsoniae</name>
    <dbReference type="NCBI Taxonomy" id="3075529"/>
    <lineage>
        <taxon>Bacteria</taxon>
        <taxon>Bacillati</taxon>
        <taxon>Actinomycetota</taxon>
        <taxon>Actinomycetes</taxon>
        <taxon>Kitasatosporales</taxon>
        <taxon>Streptomycetaceae</taxon>
        <taxon>Streptomyces</taxon>
    </lineage>
</organism>
<evidence type="ECO:0000313" key="2">
    <source>
        <dbReference type="EMBL" id="MDT0465387.1"/>
    </source>
</evidence>
<dbReference type="SUPFAM" id="SSF53474">
    <property type="entry name" value="alpha/beta-Hydrolases"/>
    <property type="match status" value="1"/>
</dbReference>
<sequence>MRYGPDNPDATYVQHAYPESTFDTGEVTLNYATTGSADNPAVVLIPAQANSWWSYETAMKLLADEFEVFAVDLRGQGRSTWTPGRYTVDNMGNDLIRFIAGRVQRPVVVSGNSSGGLIAAWLSAYAPPGMIRGAYLEDAPLFSAEIRPPYGQGTSQAVGPMHRLMNKYLGDQWSIGDWQGFLEALPRELPPALLRGLAAMSGRSGGYFGGTEPPQSMKEYDPEWARAFCTGSATASCDHARMLAAVKAPVMFAHHYRTVDEETGTLLGAVSDLQARHVRELITQTGQRFDYASFPEAGHNMHSSGPQLYADTLRDWAASLDIKAVTPG</sequence>
<comment type="caution">
    <text evidence="2">The sequence shown here is derived from an EMBL/GenBank/DDBJ whole genome shotgun (WGS) entry which is preliminary data.</text>
</comment>
<dbReference type="Proteomes" id="UP001183809">
    <property type="component" value="Unassembled WGS sequence"/>
</dbReference>
<dbReference type="EMBL" id="JAVREY010000024">
    <property type="protein sequence ID" value="MDT0465387.1"/>
    <property type="molecule type" value="Genomic_DNA"/>
</dbReference>
<protein>
    <submittedName>
        <fullName evidence="2">Alpha/beta hydrolase</fullName>
    </submittedName>
</protein>
<reference evidence="3" key="1">
    <citation type="submission" date="2023-07" db="EMBL/GenBank/DDBJ databases">
        <title>30 novel species of actinomycetes from the DSMZ collection.</title>
        <authorList>
            <person name="Nouioui I."/>
        </authorList>
    </citation>
    <scope>NUCLEOTIDE SEQUENCE [LARGE SCALE GENOMIC DNA]</scope>
    <source>
        <strain evidence="3">DSM 41699</strain>
    </source>
</reference>
<dbReference type="PANTHER" id="PTHR46438">
    <property type="entry name" value="ALPHA/BETA-HYDROLASES SUPERFAMILY PROTEIN"/>
    <property type="match status" value="1"/>
</dbReference>